<gene>
    <name evidence="2" type="ORF">A2704_06565</name>
</gene>
<evidence type="ECO:0000256" key="1">
    <source>
        <dbReference type="SAM" id="Phobius"/>
    </source>
</evidence>
<dbReference type="EMBL" id="MFKW01000035">
    <property type="protein sequence ID" value="OGG51219.1"/>
    <property type="molecule type" value="Genomic_DNA"/>
</dbReference>
<proteinExistence type="predicted"/>
<organism evidence="2 3">
    <name type="scientific">Candidatus Kaiserbacteria bacterium RIFCSPHIGHO2_01_FULL_54_36b</name>
    <dbReference type="NCBI Taxonomy" id="1798483"/>
    <lineage>
        <taxon>Bacteria</taxon>
        <taxon>Candidatus Kaiseribacteriota</taxon>
    </lineage>
</organism>
<dbReference type="Proteomes" id="UP000176445">
    <property type="component" value="Unassembled WGS sequence"/>
</dbReference>
<feature type="transmembrane region" description="Helical" evidence="1">
    <location>
        <begin position="9"/>
        <end position="31"/>
    </location>
</feature>
<evidence type="ECO:0000313" key="3">
    <source>
        <dbReference type="Proteomes" id="UP000176445"/>
    </source>
</evidence>
<dbReference type="AlphaFoldDB" id="A0A1F6CPW6"/>
<evidence type="ECO:0000313" key="2">
    <source>
        <dbReference type="EMBL" id="OGG51219.1"/>
    </source>
</evidence>
<keyword evidence="1" id="KW-1133">Transmembrane helix</keyword>
<sequence length="123" mass="12939">MTDFLTPQVLLIIGGMALLAVTVALALAAAVELFGGLAGWAWLFVALSALAGLGERGAAFLGPIYNFQKTAEISRILDGLSVVFLAAAAVLMLLAVRRFLPPARRGPSMYKKILTGEAHEKGK</sequence>
<accession>A0A1F6CPW6</accession>
<name>A0A1F6CPW6_9BACT</name>
<keyword evidence="1" id="KW-0472">Membrane</keyword>
<keyword evidence="1" id="KW-0812">Transmembrane</keyword>
<reference evidence="2 3" key="1">
    <citation type="journal article" date="2016" name="Nat. Commun.">
        <title>Thousands of microbial genomes shed light on interconnected biogeochemical processes in an aquifer system.</title>
        <authorList>
            <person name="Anantharaman K."/>
            <person name="Brown C.T."/>
            <person name="Hug L.A."/>
            <person name="Sharon I."/>
            <person name="Castelle C.J."/>
            <person name="Probst A.J."/>
            <person name="Thomas B.C."/>
            <person name="Singh A."/>
            <person name="Wilkins M.J."/>
            <person name="Karaoz U."/>
            <person name="Brodie E.L."/>
            <person name="Williams K.H."/>
            <person name="Hubbard S.S."/>
            <person name="Banfield J.F."/>
        </authorList>
    </citation>
    <scope>NUCLEOTIDE SEQUENCE [LARGE SCALE GENOMIC DNA]</scope>
</reference>
<feature type="transmembrane region" description="Helical" evidence="1">
    <location>
        <begin position="37"/>
        <end position="55"/>
    </location>
</feature>
<feature type="transmembrane region" description="Helical" evidence="1">
    <location>
        <begin position="76"/>
        <end position="100"/>
    </location>
</feature>
<comment type="caution">
    <text evidence="2">The sequence shown here is derived from an EMBL/GenBank/DDBJ whole genome shotgun (WGS) entry which is preliminary data.</text>
</comment>
<protein>
    <submittedName>
        <fullName evidence="2">Uncharacterized protein</fullName>
    </submittedName>
</protein>